<dbReference type="eggNOG" id="COG2038">
    <property type="taxonomic scope" value="Bacteria"/>
</dbReference>
<reference evidence="12 13" key="1">
    <citation type="journal article" date="2011" name="EMBO J.">
        <title>Structural diversity of bacterial flagellar motors.</title>
        <authorList>
            <person name="Chen S."/>
            <person name="Beeby M."/>
            <person name="Murphy G.E."/>
            <person name="Leadbetter J.R."/>
            <person name="Hendrixson D.R."/>
            <person name="Briegel A."/>
            <person name="Li Z."/>
            <person name="Shi J."/>
            <person name="Tocheva E.I."/>
            <person name="Muller A."/>
            <person name="Dobro M.J."/>
            <person name="Jensen G.J."/>
        </authorList>
    </citation>
    <scope>NUCLEOTIDE SEQUENCE [LARGE SCALE GENOMIC DNA]</scope>
    <source>
        <strain evidence="12 13">DSM 6540</strain>
    </source>
</reference>
<dbReference type="UniPathway" id="UPA00061">
    <property type="reaction ID" value="UER00516"/>
</dbReference>
<evidence type="ECO:0000256" key="4">
    <source>
        <dbReference type="ARBA" id="ARBA00011991"/>
    </source>
</evidence>
<dbReference type="Proteomes" id="UP000003240">
    <property type="component" value="Unassembled WGS sequence"/>
</dbReference>
<evidence type="ECO:0000256" key="7">
    <source>
        <dbReference type="ARBA" id="ARBA00022676"/>
    </source>
</evidence>
<comment type="similarity">
    <text evidence="3 11">Belongs to the CobT family.</text>
</comment>
<dbReference type="EMBL" id="AFGF01000240">
    <property type="protein sequence ID" value="EGO62191.1"/>
    <property type="molecule type" value="Genomic_DNA"/>
</dbReference>
<evidence type="ECO:0000313" key="12">
    <source>
        <dbReference type="EMBL" id="EGO62191.1"/>
    </source>
</evidence>
<keyword evidence="8 11" id="KW-0808">Transferase</keyword>
<comment type="caution">
    <text evidence="12">The sequence shown here is derived from an EMBL/GenBank/DDBJ whole genome shotgun (WGS) entry which is preliminary data.</text>
</comment>
<evidence type="ECO:0000256" key="6">
    <source>
        <dbReference type="ARBA" id="ARBA00022573"/>
    </source>
</evidence>
<sequence>MSLRDTSFSQGRRVFQPPLIKPLDTAAMDQCQIRLDNLTKPLGSLHSFEHLARQMAGITGNPRPRSFQKSIILMAGDHGVAAEGVSAYPQAVTVQMIANFCRGGAAINVFAEHVEAGLVLVDIGAAADLSSFSQVRAAKIAQGTENIARGPAMSREQAIQAIELGMVVARDEIGKGSRILGLGEMGIANTTPSTAIIACYSDKTPTELAGRGTGISDAGLHKKIRVLETALAVNDPDREDPLDVLSKVGGFEIAGLAGVILGAAAGGAVVVLDGVITGAAALIAVKLAPQTRDYLIGSHLGAEPAHQAALDLIGLPAYLRLDMRLGEGTGAALGMSLLNAALHVLNDMKTFGEAEVAVAQDGPGALRQNKDVKD</sequence>
<dbReference type="CDD" id="cd02439">
    <property type="entry name" value="DMB-PRT_CobT"/>
    <property type="match status" value="1"/>
</dbReference>
<dbReference type="FunFam" id="3.40.50.10210:FF:000001">
    <property type="entry name" value="Nicotinate-nucleotide--dimethylbenzimidazole phosphoribosyltransferase"/>
    <property type="match status" value="1"/>
</dbReference>
<evidence type="ECO:0000256" key="9">
    <source>
        <dbReference type="ARBA" id="ARBA00030686"/>
    </source>
</evidence>
<evidence type="ECO:0000256" key="1">
    <source>
        <dbReference type="ARBA" id="ARBA00002197"/>
    </source>
</evidence>
<evidence type="ECO:0000256" key="2">
    <source>
        <dbReference type="ARBA" id="ARBA00005049"/>
    </source>
</evidence>
<evidence type="ECO:0000256" key="5">
    <source>
        <dbReference type="ARBA" id="ARBA00015486"/>
    </source>
</evidence>
<dbReference type="InterPro" id="IPR003200">
    <property type="entry name" value="Nict_dMeBzImd_PRibTrfase"/>
</dbReference>
<dbReference type="Gene3D" id="3.40.50.10210">
    <property type="match status" value="1"/>
</dbReference>
<evidence type="ECO:0000256" key="8">
    <source>
        <dbReference type="ARBA" id="ARBA00022679"/>
    </source>
</evidence>
<name>F7NP68_9FIRM</name>
<dbReference type="PANTHER" id="PTHR43463">
    <property type="entry name" value="NICOTINATE-NUCLEOTIDE--DIMETHYLBENZIMIDAZOLE PHOSPHORIBOSYLTRANSFERASE"/>
    <property type="match status" value="1"/>
</dbReference>
<dbReference type="RefSeq" id="WP_004099159.1">
    <property type="nucleotide sequence ID" value="NZ_AFGF01000240.1"/>
</dbReference>
<proteinExistence type="inferred from homology"/>
<dbReference type="PANTHER" id="PTHR43463:SF1">
    <property type="entry name" value="NICOTINATE-NUCLEOTIDE--DIMETHYLBENZIMIDAZOLE PHOSPHORIBOSYLTRANSFERASE"/>
    <property type="match status" value="1"/>
</dbReference>
<organism evidence="12 13">
    <name type="scientific">Acetonema longum DSM 6540</name>
    <dbReference type="NCBI Taxonomy" id="1009370"/>
    <lineage>
        <taxon>Bacteria</taxon>
        <taxon>Bacillati</taxon>
        <taxon>Bacillota</taxon>
        <taxon>Negativicutes</taxon>
        <taxon>Acetonemataceae</taxon>
        <taxon>Acetonema</taxon>
    </lineage>
</organism>
<dbReference type="SUPFAM" id="SSF52733">
    <property type="entry name" value="Nicotinate mononucleotide:5,6-dimethylbenzimidazole phosphoribosyltransferase (CobT)"/>
    <property type="match status" value="1"/>
</dbReference>
<evidence type="ECO:0000256" key="10">
    <source>
        <dbReference type="ARBA" id="ARBA00047340"/>
    </source>
</evidence>
<evidence type="ECO:0000256" key="3">
    <source>
        <dbReference type="ARBA" id="ARBA00007110"/>
    </source>
</evidence>
<keyword evidence="13" id="KW-1185">Reference proteome</keyword>
<dbReference type="STRING" id="1009370.ALO_19557"/>
<evidence type="ECO:0000256" key="11">
    <source>
        <dbReference type="HAMAP-Rule" id="MF_00230"/>
    </source>
</evidence>
<feature type="active site" description="Proton acceptor" evidence="11">
    <location>
        <position position="327"/>
    </location>
</feature>
<gene>
    <name evidence="11" type="primary">cobT</name>
    <name evidence="12" type="ORF">ALO_19557</name>
</gene>
<comment type="function">
    <text evidence="1 11">Catalyzes the synthesis of alpha-ribazole-5'-phosphate from nicotinate mononucleotide (NAMN) and 5,6-dimethylbenzimidazole (DMB).</text>
</comment>
<dbReference type="GO" id="GO:0009236">
    <property type="term" value="P:cobalamin biosynthetic process"/>
    <property type="evidence" value="ECO:0007669"/>
    <property type="project" value="UniProtKB-UniRule"/>
</dbReference>
<dbReference type="NCBIfam" id="NF000996">
    <property type="entry name" value="PRK00105.1"/>
    <property type="match status" value="1"/>
</dbReference>
<dbReference type="HAMAP" id="MF_00230">
    <property type="entry name" value="CobT"/>
    <property type="match status" value="1"/>
</dbReference>
<keyword evidence="6 11" id="KW-0169">Cobalamin biosynthesis</keyword>
<keyword evidence="7 11" id="KW-0328">Glycosyltransferase</keyword>
<dbReference type="InterPro" id="IPR036087">
    <property type="entry name" value="Nict_dMeBzImd_PRibTrfase_sf"/>
</dbReference>
<protein>
    <recommendedName>
        <fullName evidence="5 11">Nicotinate-nucleotide--dimethylbenzimidazole phosphoribosyltransferase</fullName>
        <shortName evidence="11">NN:DBI PRT</shortName>
        <ecNumber evidence="4 11">2.4.2.21</ecNumber>
    </recommendedName>
    <alternativeName>
        <fullName evidence="9 11">N(1)-alpha-phosphoribosyltransferase</fullName>
    </alternativeName>
</protein>
<evidence type="ECO:0000313" key="13">
    <source>
        <dbReference type="Proteomes" id="UP000003240"/>
    </source>
</evidence>
<dbReference type="Pfam" id="PF02277">
    <property type="entry name" value="DBI_PRT"/>
    <property type="match status" value="1"/>
</dbReference>
<dbReference type="Gene3D" id="1.10.1610.10">
    <property type="match status" value="1"/>
</dbReference>
<dbReference type="InterPro" id="IPR017846">
    <property type="entry name" value="Nict_dMeBzImd_PRibTrfase_bact"/>
</dbReference>
<dbReference type="AlphaFoldDB" id="F7NP68"/>
<dbReference type="NCBIfam" id="TIGR03160">
    <property type="entry name" value="cobT_DBIPRT"/>
    <property type="match status" value="1"/>
</dbReference>
<comment type="pathway">
    <text evidence="2 11">Nucleoside biosynthesis; alpha-ribazole biosynthesis; alpha-ribazole from 5,6-dimethylbenzimidazole: step 1/2.</text>
</comment>
<accession>F7NP68</accession>
<dbReference type="GO" id="GO:0008939">
    <property type="term" value="F:nicotinate-nucleotide-dimethylbenzimidazole phosphoribosyltransferase activity"/>
    <property type="evidence" value="ECO:0007669"/>
    <property type="project" value="UniProtKB-UniRule"/>
</dbReference>
<dbReference type="InterPro" id="IPR023195">
    <property type="entry name" value="Nict_dMeBzImd_PRibTrfase_N"/>
</dbReference>
<dbReference type="EC" id="2.4.2.21" evidence="4 11"/>
<comment type="catalytic activity">
    <reaction evidence="10 11">
        <text>5,6-dimethylbenzimidazole + nicotinate beta-D-ribonucleotide = alpha-ribazole 5'-phosphate + nicotinate + H(+)</text>
        <dbReference type="Rhea" id="RHEA:11196"/>
        <dbReference type="ChEBI" id="CHEBI:15378"/>
        <dbReference type="ChEBI" id="CHEBI:15890"/>
        <dbReference type="ChEBI" id="CHEBI:32544"/>
        <dbReference type="ChEBI" id="CHEBI:57502"/>
        <dbReference type="ChEBI" id="CHEBI:57918"/>
        <dbReference type="EC" id="2.4.2.21"/>
    </reaction>
</comment>